<evidence type="ECO:0000259" key="9">
    <source>
        <dbReference type="Pfam" id="PF25087"/>
    </source>
</evidence>
<dbReference type="InterPro" id="IPR056729">
    <property type="entry name" value="GMPPB_C"/>
</dbReference>
<comment type="caution">
    <text evidence="10">The sequence shown here is derived from an EMBL/GenBank/DDBJ whole genome shotgun (WGS) entry which is preliminary data.</text>
</comment>
<keyword evidence="3 7" id="KW-0808">Transferase</keyword>
<feature type="active site" description="Proton acceptor" evidence="7">
    <location>
        <position position="247"/>
    </location>
</feature>
<dbReference type="InterPro" id="IPR007691">
    <property type="entry name" value="LpxD"/>
</dbReference>
<proteinExistence type="inferred from homology"/>
<name>A0A2W4WCJ5_9CYAN</name>
<dbReference type="GO" id="GO:0103118">
    <property type="term" value="F:UDP-3-O-[(3R)-3-hydroxyacyl]-glucosamine N-acyltransferase activity"/>
    <property type="evidence" value="ECO:0007669"/>
    <property type="project" value="UniProtKB-EC"/>
</dbReference>
<feature type="domain" description="UDP-3-O-[3-hydroxymyristoyl] glucosamine N-acyltransferase non-repeat region" evidence="8">
    <location>
        <begin position="25"/>
        <end position="97"/>
    </location>
</feature>
<comment type="similarity">
    <text evidence="7">Belongs to the transferase hexapeptide repeat family. LpxD subfamily.</text>
</comment>
<evidence type="ECO:0000313" key="11">
    <source>
        <dbReference type="Proteomes" id="UP000249081"/>
    </source>
</evidence>
<dbReference type="InterPro" id="IPR011004">
    <property type="entry name" value="Trimer_LpxA-like_sf"/>
</dbReference>
<evidence type="ECO:0000256" key="6">
    <source>
        <dbReference type="ARBA" id="ARBA00023315"/>
    </source>
</evidence>
<dbReference type="GO" id="GO:0016020">
    <property type="term" value="C:membrane"/>
    <property type="evidence" value="ECO:0007669"/>
    <property type="project" value="GOC"/>
</dbReference>
<comment type="catalytic activity">
    <reaction evidence="7">
        <text>a UDP-3-O-[(3R)-3-hydroxyacyl]-alpha-D-glucosamine + a (3R)-hydroxyacyl-[ACP] = a UDP-2-N,3-O-bis[(3R)-3-hydroxyacyl]-alpha-D-glucosamine + holo-[ACP] + H(+)</text>
        <dbReference type="Rhea" id="RHEA:53836"/>
        <dbReference type="Rhea" id="RHEA-COMP:9685"/>
        <dbReference type="Rhea" id="RHEA-COMP:9945"/>
        <dbReference type="ChEBI" id="CHEBI:15378"/>
        <dbReference type="ChEBI" id="CHEBI:64479"/>
        <dbReference type="ChEBI" id="CHEBI:78827"/>
        <dbReference type="ChEBI" id="CHEBI:137740"/>
        <dbReference type="ChEBI" id="CHEBI:137748"/>
        <dbReference type="EC" id="2.3.1.191"/>
    </reaction>
</comment>
<dbReference type="NCBIfam" id="TIGR01853">
    <property type="entry name" value="lipid_A_lpxD"/>
    <property type="match status" value="1"/>
</dbReference>
<dbReference type="Pfam" id="PF04613">
    <property type="entry name" value="LpxD"/>
    <property type="match status" value="1"/>
</dbReference>
<dbReference type="GO" id="GO:0031470">
    <property type="term" value="C:carboxysome"/>
    <property type="evidence" value="ECO:0007669"/>
    <property type="project" value="UniProtKB-ARBA"/>
</dbReference>
<keyword evidence="6 7" id="KW-0012">Acyltransferase</keyword>
<keyword evidence="2 7" id="KW-0441">Lipid A biosynthesis</keyword>
<dbReference type="InterPro" id="IPR020573">
    <property type="entry name" value="UDP_GlcNAc_AcTrfase_non-rep"/>
</dbReference>
<comment type="pathway">
    <text evidence="7">Bacterial outer membrane biogenesis; LPS lipid A biosynthesis.</text>
</comment>
<dbReference type="Pfam" id="PF00132">
    <property type="entry name" value="Hexapep"/>
    <property type="match status" value="1"/>
</dbReference>
<organism evidence="10 11">
    <name type="scientific">Shackletoniella antarctica</name>
    <dbReference type="NCBI Taxonomy" id="268115"/>
    <lineage>
        <taxon>Bacteria</taxon>
        <taxon>Bacillati</taxon>
        <taxon>Cyanobacteriota</taxon>
        <taxon>Cyanophyceae</taxon>
        <taxon>Oculatellales</taxon>
        <taxon>Oculatellaceae</taxon>
        <taxon>Shackletoniella</taxon>
    </lineage>
</organism>
<evidence type="ECO:0000256" key="1">
    <source>
        <dbReference type="ARBA" id="ARBA00022516"/>
    </source>
</evidence>
<dbReference type="Gene3D" id="3.40.1390.10">
    <property type="entry name" value="MurE/MurF, N-terminal domain"/>
    <property type="match status" value="1"/>
</dbReference>
<reference evidence="10 11" key="2">
    <citation type="submission" date="2018-06" db="EMBL/GenBank/DDBJ databases">
        <title>Metagenomic assembly of (sub)arctic Cyanobacteria and their associated microbiome from non-axenic cultures.</title>
        <authorList>
            <person name="Baurain D."/>
        </authorList>
    </citation>
    <scope>NUCLEOTIDE SEQUENCE [LARGE SCALE GENOMIC DNA]</scope>
    <source>
        <strain evidence="10">ULC041bin1</strain>
    </source>
</reference>
<evidence type="ECO:0000259" key="8">
    <source>
        <dbReference type="Pfam" id="PF04613"/>
    </source>
</evidence>
<dbReference type="GO" id="GO:0016410">
    <property type="term" value="F:N-acyltransferase activity"/>
    <property type="evidence" value="ECO:0007669"/>
    <property type="project" value="InterPro"/>
</dbReference>
<dbReference type="InterPro" id="IPR001451">
    <property type="entry name" value="Hexapep"/>
</dbReference>
<evidence type="ECO:0000256" key="4">
    <source>
        <dbReference type="ARBA" id="ARBA00022737"/>
    </source>
</evidence>
<dbReference type="UniPathway" id="UPA00973"/>
<keyword evidence="5 7" id="KW-0443">Lipid metabolism</keyword>
<feature type="domain" description="Mannose-1-phosphate guanyltransferase C-terminal" evidence="9">
    <location>
        <begin position="111"/>
        <end position="189"/>
    </location>
</feature>
<reference evidence="11" key="1">
    <citation type="submission" date="2018-04" db="EMBL/GenBank/DDBJ databases">
        <authorList>
            <person name="Cornet L."/>
        </authorList>
    </citation>
    <scope>NUCLEOTIDE SEQUENCE [LARGE SCALE GENOMIC DNA]</scope>
</reference>
<dbReference type="Proteomes" id="UP000249081">
    <property type="component" value="Unassembled WGS sequence"/>
</dbReference>
<dbReference type="GO" id="GO:0043886">
    <property type="term" value="F:structural constituent of carboxysome shell"/>
    <property type="evidence" value="ECO:0007669"/>
    <property type="project" value="UniProtKB-ARBA"/>
</dbReference>
<sequence length="345" mass="35588">MKFSTIADKIQTAVASSLIANPGHDPEIAGVMAVDQASAGALSYIEGDKFASFVATTQASALILPQNPTLQAQATERGIAWLSSPDPRLAFARAIALFYTPYQPAPGIHSTAVIDPSATVGDGVSLGANVVIQAGVSLGNGVCIHPNVVLYPGVRVGDRTVLHANCVIHERTQIGSDCAIHSGAVVGAEGFGFVPTSQGWEKMEQSGYVVVEDGVRVGSNTTIDRPAVGTTRIGRGTKLDNLVHIAHGCQVGEGVVMAGQVGLAGGVTIGNRVILAGQVGIANQAVIGDGAIATAKAGIHGDVAPGEIVTGMPALPHKVFLKASAVYRRLPEMYKTLQRLQRQLP</sequence>
<dbReference type="NCBIfam" id="NF002060">
    <property type="entry name" value="PRK00892.1"/>
    <property type="match status" value="1"/>
</dbReference>
<accession>A0A2W4WCJ5</accession>
<evidence type="ECO:0000256" key="5">
    <source>
        <dbReference type="ARBA" id="ARBA00023098"/>
    </source>
</evidence>
<keyword evidence="1 7" id="KW-0444">Lipid biosynthesis</keyword>
<dbReference type="EMBL" id="QBMN01000042">
    <property type="protein sequence ID" value="PZO42803.1"/>
    <property type="molecule type" value="Genomic_DNA"/>
</dbReference>
<evidence type="ECO:0000313" key="10">
    <source>
        <dbReference type="EMBL" id="PZO42803.1"/>
    </source>
</evidence>
<dbReference type="SUPFAM" id="SSF51161">
    <property type="entry name" value="Trimeric LpxA-like enzymes"/>
    <property type="match status" value="1"/>
</dbReference>
<dbReference type="EC" id="2.3.1.191" evidence="7"/>
<dbReference type="PANTHER" id="PTHR43378:SF2">
    <property type="entry name" value="UDP-3-O-ACYLGLUCOSAMINE N-ACYLTRANSFERASE 1, MITOCHONDRIAL-RELATED"/>
    <property type="match status" value="1"/>
</dbReference>
<dbReference type="GO" id="GO:0009245">
    <property type="term" value="P:lipid A biosynthetic process"/>
    <property type="evidence" value="ECO:0007669"/>
    <property type="project" value="UniProtKB-UniRule"/>
</dbReference>
<protein>
    <recommendedName>
        <fullName evidence="7">UDP-3-O-acylglucosamine N-acyltransferase</fullName>
        <ecNumber evidence="7">2.3.1.191</ecNumber>
    </recommendedName>
</protein>
<evidence type="ECO:0000256" key="3">
    <source>
        <dbReference type="ARBA" id="ARBA00022679"/>
    </source>
</evidence>
<keyword evidence="4 7" id="KW-0677">Repeat</keyword>
<dbReference type="PANTHER" id="PTHR43378">
    <property type="entry name" value="UDP-3-O-ACYLGLUCOSAMINE N-ACYLTRANSFERASE"/>
    <property type="match status" value="1"/>
</dbReference>
<evidence type="ECO:0000256" key="2">
    <source>
        <dbReference type="ARBA" id="ARBA00022556"/>
    </source>
</evidence>
<evidence type="ECO:0000256" key="7">
    <source>
        <dbReference type="HAMAP-Rule" id="MF_00523"/>
    </source>
</evidence>
<dbReference type="HAMAP" id="MF_00523">
    <property type="entry name" value="LpxD"/>
    <property type="match status" value="1"/>
</dbReference>
<comment type="subunit">
    <text evidence="7">Homotrimer.</text>
</comment>
<comment type="function">
    <text evidence="7">Catalyzes the N-acylation of UDP-3-O-acylglucosamine using 3-hydroxyacyl-ACP as the acyl donor. Is involved in the biosynthesis of lipid A, a phosphorylated glycolipid that anchors the lipopolysaccharide to the outer membrane of the cell.</text>
</comment>
<dbReference type="Pfam" id="PF25087">
    <property type="entry name" value="GMPPB_C"/>
    <property type="match status" value="1"/>
</dbReference>
<dbReference type="AlphaFoldDB" id="A0A2W4WCJ5"/>
<gene>
    <name evidence="7 10" type="primary">lpxD</name>
    <name evidence="10" type="ORF">DCF17_07950</name>
</gene>
<dbReference type="Gene3D" id="2.160.10.10">
    <property type="entry name" value="Hexapeptide repeat proteins"/>
    <property type="match status" value="1"/>
</dbReference>
<dbReference type="CDD" id="cd03352">
    <property type="entry name" value="LbH_LpxD"/>
    <property type="match status" value="1"/>
</dbReference>